<name>A0A0F9G5G4_9ZZZZ</name>
<feature type="transmembrane region" description="Helical" evidence="2">
    <location>
        <begin position="12"/>
        <end position="32"/>
    </location>
</feature>
<evidence type="ECO:0000256" key="1">
    <source>
        <dbReference type="SAM" id="Coils"/>
    </source>
</evidence>
<keyword evidence="2" id="KW-1133">Transmembrane helix</keyword>
<keyword evidence="2" id="KW-0812">Transmembrane</keyword>
<proteinExistence type="predicted"/>
<evidence type="ECO:0000256" key="2">
    <source>
        <dbReference type="SAM" id="Phobius"/>
    </source>
</evidence>
<keyword evidence="1" id="KW-0175">Coiled coil</keyword>
<sequence>MLEFFNSLTWPAVFAIVASLVTIITGLFGYLLSAKRKAAAVLEAKPLIDHEKLHARINVVTERIAEVEGDLKEFRASLRNLQRQVADHEQRDIDDFKLIDAKLDRLMDIVIRILQDDKL</sequence>
<accession>A0A0F9G5G4</accession>
<gene>
    <name evidence="3" type="ORF">LCGC14_1952140</name>
</gene>
<feature type="coiled-coil region" evidence="1">
    <location>
        <begin position="64"/>
        <end position="91"/>
    </location>
</feature>
<evidence type="ECO:0000313" key="3">
    <source>
        <dbReference type="EMBL" id="KKL85696.1"/>
    </source>
</evidence>
<dbReference type="AlphaFoldDB" id="A0A0F9G5G4"/>
<reference evidence="3" key="1">
    <citation type="journal article" date="2015" name="Nature">
        <title>Complex archaea that bridge the gap between prokaryotes and eukaryotes.</title>
        <authorList>
            <person name="Spang A."/>
            <person name="Saw J.H."/>
            <person name="Jorgensen S.L."/>
            <person name="Zaremba-Niedzwiedzka K."/>
            <person name="Martijn J."/>
            <person name="Lind A.E."/>
            <person name="van Eijk R."/>
            <person name="Schleper C."/>
            <person name="Guy L."/>
            <person name="Ettema T.J."/>
        </authorList>
    </citation>
    <scope>NUCLEOTIDE SEQUENCE</scope>
</reference>
<comment type="caution">
    <text evidence="3">The sequence shown here is derived from an EMBL/GenBank/DDBJ whole genome shotgun (WGS) entry which is preliminary data.</text>
</comment>
<dbReference type="EMBL" id="LAZR01021334">
    <property type="protein sequence ID" value="KKL85696.1"/>
    <property type="molecule type" value="Genomic_DNA"/>
</dbReference>
<organism evidence="3">
    <name type="scientific">marine sediment metagenome</name>
    <dbReference type="NCBI Taxonomy" id="412755"/>
    <lineage>
        <taxon>unclassified sequences</taxon>
        <taxon>metagenomes</taxon>
        <taxon>ecological metagenomes</taxon>
    </lineage>
</organism>
<protein>
    <submittedName>
        <fullName evidence="3">Uncharacterized protein</fullName>
    </submittedName>
</protein>
<keyword evidence="2" id="KW-0472">Membrane</keyword>